<keyword evidence="4" id="KW-1185">Reference proteome</keyword>
<feature type="transmembrane region" description="Helical" evidence="2">
    <location>
        <begin position="30"/>
        <end position="50"/>
    </location>
</feature>
<feature type="region of interest" description="Disordered" evidence="1">
    <location>
        <begin position="77"/>
        <end position="107"/>
    </location>
</feature>
<evidence type="ECO:0000256" key="1">
    <source>
        <dbReference type="SAM" id="MobiDB-lite"/>
    </source>
</evidence>
<gene>
    <name evidence="3" type="ORF">GFSPODELE1_LOCUS6094</name>
</gene>
<protein>
    <recommendedName>
        <fullName evidence="5">Transmembrane protein</fullName>
    </recommendedName>
</protein>
<feature type="compositionally biased region" description="Basic and acidic residues" evidence="1">
    <location>
        <begin position="77"/>
        <end position="91"/>
    </location>
</feature>
<keyword evidence="2" id="KW-0812">Transmembrane</keyword>
<keyword evidence="2" id="KW-0472">Membrane</keyword>
<accession>A0ABP1DI81</accession>
<name>A0ABP1DI81_9APHY</name>
<proteinExistence type="predicted"/>
<evidence type="ECO:0000256" key="2">
    <source>
        <dbReference type="SAM" id="Phobius"/>
    </source>
</evidence>
<dbReference type="EMBL" id="OZ037947">
    <property type="protein sequence ID" value="CAL1706882.1"/>
    <property type="molecule type" value="Genomic_DNA"/>
</dbReference>
<dbReference type="Proteomes" id="UP001497453">
    <property type="component" value="Chromosome 4"/>
</dbReference>
<reference evidence="4" key="1">
    <citation type="submission" date="2024-04" db="EMBL/GenBank/DDBJ databases">
        <authorList>
            <person name="Shaw F."/>
            <person name="Minotto A."/>
        </authorList>
    </citation>
    <scope>NUCLEOTIDE SEQUENCE [LARGE SCALE GENOMIC DNA]</scope>
</reference>
<evidence type="ECO:0008006" key="5">
    <source>
        <dbReference type="Google" id="ProtNLM"/>
    </source>
</evidence>
<organism evidence="3 4">
    <name type="scientific">Somion occarium</name>
    <dbReference type="NCBI Taxonomy" id="3059160"/>
    <lineage>
        <taxon>Eukaryota</taxon>
        <taxon>Fungi</taxon>
        <taxon>Dikarya</taxon>
        <taxon>Basidiomycota</taxon>
        <taxon>Agaricomycotina</taxon>
        <taxon>Agaricomycetes</taxon>
        <taxon>Polyporales</taxon>
        <taxon>Cerrenaceae</taxon>
        <taxon>Somion</taxon>
    </lineage>
</organism>
<evidence type="ECO:0000313" key="4">
    <source>
        <dbReference type="Proteomes" id="UP001497453"/>
    </source>
</evidence>
<sequence length="356" mass="38272">MTSNSDSHSILTRSNAIVAESSNLSIAGQIIVFTLLAMLLVVLAGGFYHLCTRVNDTDDIENTFPMACSTEDIKEAEPIKGGRTPVELEKNDQEEEEKEGTKGTSGACLPYTTSLLPIQPVPDDSSSTLHSFHSAHSSASLLSSNAWLFDADLLPTITLQPSEDVDRNSNLFNFPPSLSTLLLSARTLNNARVLPADVYLKIPTMSWTGRIMEIGEPVLPSSCSLEYSDTSLDSDISSTSSATSSAYMDSDDSNDSVSFICDLIRPATPTPPTGAVPHNPFSMTLETPLATSFSLDLDSVLLVASKFIGQRDEPSSGVKDTWEDEGESEGDVYTGIVNDKMQRHASVLVLPVVDTP</sequence>
<evidence type="ECO:0000313" key="3">
    <source>
        <dbReference type="EMBL" id="CAL1706882.1"/>
    </source>
</evidence>
<keyword evidence="2" id="KW-1133">Transmembrane helix</keyword>